<name>A0AAE0ZCM7_9GAST</name>
<proteinExistence type="predicted"/>
<dbReference type="Proteomes" id="UP001283361">
    <property type="component" value="Unassembled WGS sequence"/>
</dbReference>
<organism evidence="1 2">
    <name type="scientific">Elysia crispata</name>
    <name type="common">lettuce slug</name>
    <dbReference type="NCBI Taxonomy" id="231223"/>
    <lineage>
        <taxon>Eukaryota</taxon>
        <taxon>Metazoa</taxon>
        <taxon>Spiralia</taxon>
        <taxon>Lophotrochozoa</taxon>
        <taxon>Mollusca</taxon>
        <taxon>Gastropoda</taxon>
        <taxon>Heterobranchia</taxon>
        <taxon>Euthyneura</taxon>
        <taxon>Panpulmonata</taxon>
        <taxon>Sacoglossa</taxon>
        <taxon>Placobranchoidea</taxon>
        <taxon>Plakobranchidae</taxon>
        <taxon>Elysia</taxon>
    </lineage>
</organism>
<dbReference type="EMBL" id="JAWDGP010004189">
    <property type="protein sequence ID" value="KAK3766959.1"/>
    <property type="molecule type" value="Genomic_DNA"/>
</dbReference>
<evidence type="ECO:0000313" key="1">
    <source>
        <dbReference type="EMBL" id="KAK3766959.1"/>
    </source>
</evidence>
<keyword evidence="2" id="KW-1185">Reference proteome</keyword>
<reference evidence="1" key="1">
    <citation type="journal article" date="2023" name="G3 (Bethesda)">
        <title>A reference genome for the long-term kleptoplast-retaining sea slug Elysia crispata morphotype clarki.</title>
        <authorList>
            <person name="Eastman K.E."/>
            <person name="Pendleton A.L."/>
            <person name="Shaikh M.A."/>
            <person name="Suttiyut T."/>
            <person name="Ogas R."/>
            <person name="Tomko P."/>
            <person name="Gavelis G."/>
            <person name="Widhalm J.R."/>
            <person name="Wisecaver J.H."/>
        </authorList>
    </citation>
    <scope>NUCLEOTIDE SEQUENCE</scope>
    <source>
        <strain evidence="1">ECLA1</strain>
    </source>
</reference>
<accession>A0AAE0ZCM7</accession>
<dbReference type="AlphaFoldDB" id="A0AAE0ZCM7"/>
<evidence type="ECO:0000313" key="2">
    <source>
        <dbReference type="Proteomes" id="UP001283361"/>
    </source>
</evidence>
<protein>
    <submittedName>
        <fullName evidence="1">Uncharacterized protein</fullName>
    </submittedName>
</protein>
<comment type="caution">
    <text evidence="1">The sequence shown here is derived from an EMBL/GenBank/DDBJ whole genome shotgun (WGS) entry which is preliminary data.</text>
</comment>
<sequence length="131" mass="14530">MSSDGPGHSSHPLVTLLASLSGNTGVRWRSTRLEVVSLERLYICVWALDAQNKSNSFETFANSKTGRLKSSHIKELDASDATRTKYKTDQPWVRTPDPRFVYPLFYQLISGVLRREGKREGGFGRLAGSGG</sequence>
<gene>
    <name evidence="1" type="ORF">RRG08_059828</name>
</gene>